<dbReference type="InterPro" id="IPR041522">
    <property type="entry name" value="CdaR_GGDEF"/>
</dbReference>
<dbReference type="STRING" id="1221996.QY95_00646"/>
<evidence type="ECO:0000259" key="2">
    <source>
        <dbReference type="SMART" id="SM00065"/>
    </source>
</evidence>
<dbReference type="PANTHER" id="PTHR33744">
    <property type="entry name" value="CARBOHYDRATE DIACID REGULATOR"/>
    <property type="match status" value="1"/>
</dbReference>
<dbReference type="InterPro" id="IPR042070">
    <property type="entry name" value="PucR_C-HTH_sf"/>
</dbReference>
<dbReference type="InterPro" id="IPR051448">
    <property type="entry name" value="CdaR-like_regulators"/>
</dbReference>
<dbReference type="AlphaFoldDB" id="A0A0F5I8I3"/>
<organism evidence="3 4">
    <name type="scientific">Bacillus thermotolerans</name>
    <name type="common">Quasibacillus thermotolerans</name>
    <dbReference type="NCBI Taxonomy" id="1221996"/>
    <lineage>
        <taxon>Bacteria</taxon>
        <taxon>Bacillati</taxon>
        <taxon>Bacillota</taxon>
        <taxon>Bacilli</taxon>
        <taxon>Bacillales</taxon>
        <taxon>Bacillaceae</taxon>
        <taxon>Bacillus</taxon>
    </lineage>
</organism>
<dbReference type="Gene3D" id="1.10.10.2840">
    <property type="entry name" value="PucR C-terminal helix-turn-helix domain"/>
    <property type="match status" value="1"/>
</dbReference>
<reference evidence="3" key="1">
    <citation type="submission" date="2015-02" db="EMBL/GenBank/DDBJ databases">
        <title>Genome Assembly of Bacillaceae bacterium MTCC 8252.</title>
        <authorList>
            <person name="Verma A."/>
            <person name="Khatri I."/>
            <person name="Mual P."/>
            <person name="Subramanian S."/>
            <person name="Krishnamurthi S."/>
        </authorList>
    </citation>
    <scope>NUCLEOTIDE SEQUENCE [LARGE SCALE GENOMIC DNA]</scope>
    <source>
        <strain evidence="3">MTCC 8252</strain>
    </source>
</reference>
<dbReference type="RefSeq" id="WP_040048207.1">
    <property type="nucleotide sequence ID" value="NZ_JWIR02000021.1"/>
</dbReference>
<gene>
    <name evidence="3" type="ORF">QY95_00646</name>
</gene>
<dbReference type="Pfam" id="PF13185">
    <property type="entry name" value="GAF_2"/>
    <property type="match status" value="1"/>
</dbReference>
<name>A0A0F5I8I3_BACTR</name>
<dbReference type="Pfam" id="PF17853">
    <property type="entry name" value="GGDEF_2"/>
    <property type="match status" value="1"/>
</dbReference>
<dbReference type="Proteomes" id="UP000031563">
    <property type="component" value="Unassembled WGS sequence"/>
</dbReference>
<dbReference type="InterPro" id="IPR025736">
    <property type="entry name" value="PucR_C-HTH_dom"/>
</dbReference>
<comment type="caution">
    <text evidence="3">The sequence shown here is derived from an EMBL/GenBank/DDBJ whole genome shotgun (WGS) entry which is preliminary data.</text>
</comment>
<dbReference type="Pfam" id="PF13556">
    <property type="entry name" value="HTH_30"/>
    <property type="match status" value="1"/>
</dbReference>
<evidence type="ECO:0000313" key="3">
    <source>
        <dbReference type="EMBL" id="KKB41502.1"/>
    </source>
</evidence>
<dbReference type="InterPro" id="IPR029016">
    <property type="entry name" value="GAF-like_dom_sf"/>
</dbReference>
<feature type="domain" description="GAF" evidence="2">
    <location>
        <begin position="12"/>
        <end position="161"/>
    </location>
</feature>
<evidence type="ECO:0000256" key="1">
    <source>
        <dbReference type="ARBA" id="ARBA00006754"/>
    </source>
</evidence>
<accession>A0A0F5I8I3</accession>
<dbReference type="InterPro" id="IPR003018">
    <property type="entry name" value="GAF"/>
</dbReference>
<dbReference type="SMART" id="SM00065">
    <property type="entry name" value="GAF"/>
    <property type="match status" value="1"/>
</dbReference>
<sequence length="437" mass="49839">MNQLRRLIDVYSFQDILADIVQKVGELLHSEMAGIMLYEPGTNELVLQKPAFGSWQESVIKQYRVPLTENSNAKNVFLTGTPSITADAPSDPRYSQRFIKLFQAKTLITAPLTVDNKRIRVLHAINKKNGYFTQIDLESLVEISKELGVILNAALQMAAAGTEEYKRLEIERHLIQQLFTCLINSNEEKLQEAADIVKTLGLSLEPRVSVLKVGLYNKKGWDHTLLNHHSKSLIAKIERVLNHSCAIYKDGALTVLVPHELEFDIEQVCLVLQKQLQDQMNTVLKSESESKVLIGIGESVESLRDVCHSYQQAERILNALPYIQHIENVGYYPSCGSWTLLSSMSVNDSSIVSEYTNLYLKKINEFKNAKEVKETLEAYLRHNGHIKKTAEELFIHQNTLKYRLERIQDMTGFDLNDFEVRLNLTLALRLEQLKVNQ</sequence>
<evidence type="ECO:0000313" key="4">
    <source>
        <dbReference type="Proteomes" id="UP000031563"/>
    </source>
</evidence>
<dbReference type="Gene3D" id="3.30.450.40">
    <property type="match status" value="1"/>
</dbReference>
<dbReference type="SUPFAM" id="SSF55781">
    <property type="entry name" value="GAF domain-like"/>
    <property type="match status" value="1"/>
</dbReference>
<comment type="similarity">
    <text evidence="1">Belongs to the CdaR family.</text>
</comment>
<proteinExistence type="inferred from homology"/>
<keyword evidence="4" id="KW-1185">Reference proteome</keyword>
<dbReference type="EMBL" id="JWIR02000021">
    <property type="protein sequence ID" value="KKB41502.1"/>
    <property type="molecule type" value="Genomic_DNA"/>
</dbReference>
<dbReference type="PANTHER" id="PTHR33744:SF1">
    <property type="entry name" value="DNA-BINDING TRANSCRIPTIONAL ACTIVATOR ADER"/>
    <property type="match status" value="1"/>
</dbReference>
<protein>
    <submittedName>
        <fullName evidence="3">Regulator of polyketide synthase expression</fullName>
    </submittedName>
</protein>